<gene>
    <name evidence="1" type="ORF">PGABG01_0511400</name>
</gene>
<proteinExistence type="predicted"/>
<accession>A0ABY1UJ31</accession>
<sequence>MKFDRGKNDFIEEFIDYNNIEEIDNQRIQSNEENSLSVERNILNKQTKNNNSNTYNYHHISNEPINILNYKNIKIP</sequence>
<evidence type="ECO:0000313" key="1">
    <source>
        <dbReference type="EMBL" id="SOV11886.1"/>
    </source>
</evidence>
<keyword evidence="2" id="KW-1185">Reference proteome</keyword>
<evidence type="ECO:0000313" key="2">
    <source>
        <dbReference type="Proteomes" id="UP000831156"/>
    </source>
</evidence>
<protein>
    <submittedName>
        <fullName evidence="1">Uncharacterized protein</fullName>
    </submittedName>
</protein>
<reference evidence="1" key="1">
    <citation type="submission" date="2016-09" db="EMBL/GenBank/DDBJ databases">
        <authorList>
            <consortium name="Pathogen Informatics"/>
            <person name="Sun Q."/>
            <person name="Inoue M."/>
        </authorList>
    </citation>
    <scope>NUCLEOTIDE SEQUENCE</scope>
</reference>
<dbReference type="Proteomes" id="UP000831156">
    <property type="component" value="Chromosome 5"/>
</dbReference>
<dbReference type="EMBL" id="LT969428">
    <property type="protein sequence ID" value="SOV11886.1"/>
    <property type="molecule type" value="Genomic_DNA"/>
</dbReference>
<name>A0ABY1UJ31_9APIC</name>
<organism evidence="1 2">
    <name type="scientific">Plasmodium gaboni</name>
    <dbReference type="NCBI Taxonomy" id="647221"/>
    <lineage>
        <taxon>Eukaryota</taxon>
        <taxon>Sar</taxon>
        <taxon>Alveolata</taxon>
        <taxon>Apicomplexa</taxon>
        <taxon>Aconoidasida</taxon>
        <taxon>Haemosporida</taxon>
        <taxon>Plasmodiidae</taxon>
        <taxon>Plasmodium</taxon>
        <taxon>Plasmodium (Laverania)</taxon>
    </lineage>
</organism>